<gene>
    <name evidence="1" type="ORF">HA49_21695</name>
</gene>
<evidence type="ECO:0000313" key="1">
    <source>
        <dbReference type="EMBL" id="KKA63568.1"/>
    </source>
</evidence>
<reference evidence="1" key="1">
    <citation type="submission" date="2014-12" db="EMBL/GenBank/DDBJ databases">
        <title>The draft genome of the Tatumella morbirosei type strain, LMG23360T isolated from pineapple rot.</title>
        <authorList>
            <person name="Smits T.H."/>
            <person name="Palmer M."/>
            <person name="Venter S.N."/>
            <person name="Duffy B."/>
            <person name="Steenkamp E.T."/>
            <person name="Chan W.Y."/>
            <person name="Coutinho T.A."/>
            <person name="Coetzee M.P."/>
            <person name="De Maayer P."/>
        </authorList>
    </citation>
    <scope>NUCLEOTIDE SEQUENCE [LARGE SCALE GENOMIC DNA]</scope>
    <source>
        <strain evidence="1">LMG 23360</strain>
    </source>
</reference>
<dbReference type="AlphaFoldDB" id="A0A0F5BUZ0"/>
<organism evidence="1 2">
    <name type="scientific">Tatumella morbirosei</name>
    <dbReference type="NCBI Taxonomy" id="642227"/>
    <lineage>
        <taxon>Bacteria</taxon>
        <taxon>Pseudomonadati</taxon>
        <taxon>Pseudomonadota</taxon>
        <taxon>Gammaproteobacteria</taxon>
        <taxon>Enterobacterales</taxon>
        <taxon>Erwiniaceae</taxon>
        <taxon>Tatumella</taxon>
    </lineage>
</organism>
<evidence type="ECO:0000313" key="2">
    <source>
        <dbReference type="Proteomes" id="UP000029577"/>
    </source>
</evidence>
<sequence>MNAFLTGPLFAAAVNSFGWPDIRYWLSLRVPQTSLLGSAKYLSVTTRPLAHDSDLSQLPLSGQLAGWDISRRELLNVAFTDSPQPQAENYCIGYISQGALVNGEI</sequence>
<dbReference type="EMBL" id="JPKR02000003">
    <property type="protein sequence ID" value="KKA63568.1"/>
    <property type="molecule type" value="Genomic_DNA"/>
</dbReference>
<protein>
    <submittedName>
        <fullName evidence="1">Uncharacterized protein</fullName>
    </submittedName>
</protein>
<name>A0A0F5BUZ0_9GAMM</name>
<dbReference type="Pfam" id="PF16157">
    <property type="entry name" value="DUF4865"/>
    <property type="match status" value="1"/>
</dbReference>
<dbReference type="Proteomes" id="UP000029577">
    <property type="component" value="Unassembled WGS sequence"/>
</dbReference>
<comment type="caution">
    <text evidence="1">The sequence shown here is derived from an EMBL/GenBank/DDBJ whole genome shotgun (WGS) entry which is preliminary data.</text>
</comment>
<proteinExistence type="predicted"/>
<dbReference type="InterPro" id="IPR032349">
    <property type="entry name" value="DUF4865"/>
</dbReference>
<accession>A0A0F5BUZ0</accession>
<keyword evidence="2" id="KW-1185">Reference proteome</keyword>